<evidence type="ECO:0000256" key="7">
    <source>
        <dbReference type="ARBA" id="ARBA00022622"/>
    </source>
</evidence>
<dbReference type="Proteomes" id="UP001465668">
    <property type="component" value="Unassembled WGS sequence"/>
</dbReference>
<comment type="caution">
    <text evidence="15">Lacks conserved residue(s) required for the propagation of feature annotation.</text>
</comment>
<comment type="caution">
    <text evidence="18">The sequence shown here is derived from an EMBL/GenBank/DDBJ whole genome shotgun (WGS) entry which is preliminary data.</text>
</comment>
<evidence type="ECO:0000256" key="11">
    <source>
        <dbReference type="ARBA" id="ARBA00023136"/>
    </source>
</evidence>
<feature type="binding site" description="axial binding residue" evidence="15">
    <location>
        <position position="48"/>
    </location>
    <ligand>
        <name>heme</name>
        <dbReference type="ChEBI" id="CHEBI:30413"/>
    </ligand>
    <ligandPart>
        <name>Fe</name>
        <dbReference type="ChEBI" id="CHEBI:18248"/>
    </ligandPart>
</feature>
<evidence type="ECO:0000256" key="2">
    <source>
        <dbReference type="ARBA" id="ARBA00004613"/>
    </source>
</evidence>
<feature type="disulfide bond" evidence="15">
    <location>
        <begin position="44"/>
        <end position="51"/>
    </location>
</feature>
<organism evidence="18 19">
    <name type="scientific">Seiridium cardinale</name>
    <dbReference type="NCBI Taxonomy" id="138064"/>
    <lineage>
        <taxon>Eukaryota</taxon>
        <taxon>Fungi</taxon>
        <taxon>Dikarya</taxon>
        <taxon>Ascomycota</taxon>
        <taxon>Pezizomycotina</taxon>
        <taxon>Sordariomycetes</taxon>
        <taxon>Xylariomycetidae</taxon>
        <taxon>Amphisphaeriales</taxon>
        <taxon>Sporocadaceae</taxon>
        <taxon>Seiridium</taxon>
    </lineage>
</organism>
<keyword evidence="13" id="KW-0325">Glycoprotein</keyword>
<evidence type="ECO:0000256" key="15">
    <source>
        <dbReference type="PROSITE-ProRule" id="PRU01356"/>
    </source>
</evidence>
<dbReference type="InterPro" id="IPR051735">
    <property type="entry name" value="CFEM_domain"/>
</dbReference>
<evidence type="ECO:0000256" key="5">
    <source>
        <dbReference type="ARBA" id="ARBA00022525"/>
    </source>
</evidence>
<evidence type="ECO:0000313" key="19">
    <source>
        <dbReference type="Proteomes" id="UP001465668"/>
    </source>
</evidence>
<gene>
    <name evidence="18" type="ORF">SCAR479_13154</name>
</gene>
<dbReference type="PROSITE" id="PS52012">
    <property type="entry name" value="CFEM"/>
    <property type="match status" value="1"/>
</dbReference>
<keyword evidence="11" id="KW-0472">Membrane</keyword>
<sequence>MKPSQVVTGAFVASVTAQSYPSGFPNCGIICVSNLVALAPNFDCASTDYACLCQRANFQYGVRDCANEACPNAGDAQTVITYAVNQCASAGVALPDTSASATGSTTFSPTTTAEFTGITGGASSTPVSTSFAVGTDDSGSTTTSSSVIVGGGVVGGGGSNGGSSSELDTVVIDTATTTDTALISSTDSSGAGQSTGTTGSTGSSSAFAPQHTAAPAGIIAAAGIGLAIML</sequence>
<keyword evidence="7" id="KW-0336">GPI-anchor</keyword>
<evidence type="ECO:0000313" key="18">
    <source>
        <dbReference type="EMBL" id="KAK9770189.1"/>
    </source>
</evidence>
<keyword evidence="9" id="KW-0732">Signal</keyword>
<proteinExistence type="inferred from homology"/>
<evidence type="ECO:0000256" key="14">
    <source>
        <dbReference type="ARBA" id="ARBA00023288"/>
    </source>
</evidence>
<evidence type="ECO:0000256" key="13">
    <source>
        <dbReference type="ARBA" id="ARBA00023180"/>
    </source>
</evidence>
<evidence type="ECO:0000256" key="12">
    <source>
        <dbReference type="ARBA" id="ARBA00023157"/>
    </source>
</evidence>
<evidence type="ECO:0000256" key="1">
    <source>
        <dbReference type="ARBA" id="ARBA00004609"/>
    </source>
</evidence>
<keyword evidence="6 15" id="KW-0349">Heme</keyword>
<keyword evidence="10 15" id="KW-0408">Iron</keyword>
<dbReference type="PANTHER" id="PTHR37928">
    <property type="entry name" value="CFEM DOMAIN PROTEIN (AFU_ORTHOLOGUE AFUA_6G14090)"/>
    <property type="match status" value="1"/>
</dbReference>
<evidence type="ECO:0000256" key="9">
    <source>
        <dbReference type="ARBA" id="ARBA00022729"/>
    </source>
</evidence>
<evidence type="ECO:0000256" key="3">
    <source>
        <dbReference type="ARBA" id="ARBA00010031"/>
    </source>
</evidence>
<dbReference type="InterPro" id="IPR008427">
    <property type="entry name" value="Extracellular_membr_CFEM_dom"/>
</dbReference>
<name>A0ABR2X8U2_9PEZI</name>
<evidence type="ECO:0000256" key="10">
    <source>
        <dbReference type="ARBA" id="ARBA00023004"/>
    </source>
</evidence>
<keyword evidence="5" id="KW-0964">Secreted</keyword>
<dbReference type="PANTHER" id="PTHR37928:SF1">
    <property type="entry name" value="CFEM DOMAIN PROTEIN (AFU_ORTHOLOGUE AFUA_6G14090)"/>
    <property type="match status" value="1"/>
</dbReference>
<evidence type="ECO:0000256" key="16">
    <source>
        <dbReference type="SAM" id="MobiDB-lite"/>
    </source>
</evidence>
<feature type="domain" description="CFEM" evidence="17">
    <location>
        <begin position="1"/>
        <end position="114"/>
    </location>
</feature>
<evidence type="ECO:0000256" key="6">
    <source>
        <dbReference type="ARBA" id="ARBA00022617"/>
    </source>
</evidence>
<dbReference type="Pfam" id="PF05730">
    <property type="entry name" value="CFEM"/>
    <property type="match status" value="1"/>
</dbReference>
<keyword evidence="4" id="KW-1003">Cell membrane</keyword>
<accession>A0ABR2X8U2</accession>
<keyword evidence="19" id="KW-1185">Reference proteome</keyword>
<feature type="compositionally biased region" description="Low complexity" evidence="16">
    <location>
        <begin position="183"/>
        <end position="205"/>
    </location>
</feature>
<evidence type="ECO:0000256" key="4">
    <source>
        <dbReference type="ARBA" id="ARBA00022475"/>
    </source>
</evidence>
<evidence type="ECO:0000256" key="8">
    <source>
        <dbReference type="ARBA" id="ARBA00022723"/>
    </source>
</evidence>
<protein>
    <recommendedName>
        <fullName evidence="17">CFEM domain-containing protein</fullName>
    </recommendedName>
</protein>
<keyword evidence="8 15" id="KW-0479">Metal-binding</keyword>
<feature type="region of interest" description="Disordered" evidence="16">
    <location>
        <begin position="183"/>
        <end position="208"/>
    </location>
</feature>
<comment type="similarity">
    <text evidence="3">Belongs to the RBT5 family.</text>
</comment>
<keyword evidence="12 15" id="KW-1015">Disulfide bond</keyword>
<dbReference type="EMBL" id="JARVKM010000099">
    <property type="protein sequence ID" value="KAK9770189.1"/>
    <property type="molecule type" value="Genomic_DNA"/>
</dbReference>
<keyword evidence="14" id="KW-0449">Lipoprotein</keyword>
<reference evidence="18 19" key="1">
    <citation type="submission" date="2024-02" db="EMBL/GenBank/DDBJ databases">
        <title>First draft genome assembly of two strains of Seiridium cardinale.</title>
        <authorList>
            <person name="Emiliani G."/>
            <person name="Scali E."/>
        </authorList>
    </citation>
    <scope>NUCLEOTIDE SEQUENCE [LARGE SCALE GENOMIC DNA]</scope>
    <source>
        <strain evidence="18 19">BM-138-000479</strain>
    </source>
</reference>
<comment type="subcellular location">
    <subcellularLocation>
        <location evidence="1">Cell membrane</location>
        <topology evidence="1">Lipid-anchor</topology>
        <topology evidence="1">GPI-anchor</topology>
    </subcellularLocation>
    <subcellularLocation>
        <location evidence="2">Secreted</location>
    </subcellularLocation>
</comment>
<evidence type="ECO:0000259" key="17">
    <source>
        <dbReference type="PROSITE" id="PS52012"/>
    </source>
</evidence>
<dbReference type="SMART" id="SM00747">
    <property type="entry name" value="CFEM"/>
    <property type="match status" value="1"/>
</dbReference>